<keyword evidence="2 3" id="KW-0040">ANK repeat</keyword>
<evidence type="ECO:0000256" key="2">
    <source>
        <dbReference type="ARBA" id="ARBA00023043"/>
    </source>
</evidence>
<feature type="repeat" description="ANK" evidence="3">
    <location>
        <begin position="1780"/>
        <end position="1812"/>
    </location>
</feature>
<evidence type="ECO:0000259" key="4">
    <source>
        <dbReference type="PROSITE" id="PS50837"/>
    </source>
</evidence>
<keyword evidence="6" id="KW-1185">Reference proteome</keyword>
<feature type="domain" description="NACHT" evidence="4">
    <location>
        <begin position="73"/>
        <end position="216"/>
    </location>
</feature>
<dbReference type="PANTHER" id="PTHR24123:SF33">
    <property type="entry name" value="PROTEIN HOS4"/>
    <property type="match status" value="1"/>
</dbReference>
<feature type="repeat" description="ANK" evidence="3">
    <location>
        <begin position="729"/>
        <end position="761"/>
    </location>
</feature>
<dbReference type="Pfam" id="PF12796">
    <property type="entry name" value="Ank_2"/>
    <property type="match status" value="2"/>
</dbReference>
<organism evidence="5 6">
    <name type="scientific">Fusarium flagelliforme</name>
    <dbReference type="NCBI Taxonomy" id="2675880"/>
    <lineage>
        <taxon>Eukaryota</taxon>
        <taxon>Fungi</taxon>
        <taxon>Dikarya</taxon>
        <taxon>Ascomycota</taxon>
        <taxon>Pezizomycotina</taxon>
        <taxon>Sordariomycetes</taxon>
        <taxon>Hypocreomycetidae</taxon>
        <taxon>Hypocreales</taxon>
        <taxon>Nectriaceae</taxon>
        <taxon>Fusarium</taxon>
        <taxon>Fusarium incarnatum-equiseti species complex</taxon>
    </lineage>
</organism>
<reference evidence="5 6" key="1">
    <citation type="journal article" date="2018" name="PLoS Pathog.">
        <title>Evolution of structural diversity of trichothecenes, a family of toxins produced by plant pathogenic and entomopathogenic fungi.</title>
        <authorList>
            <person name="Proctor R.H."/>
            <person name="McCormick S.P."/>
            <person name="Kim H.S."/>
            <person name="Cardoza R.E."/>
            <person name="Stanley A.M."/>
            <person name="Lindo L."/>
            <person name="Kelly A."/>
            <person name="Brown D.W."/>
            <person name="Lee T."/>
            <person name="Vaughan M.M."/>
            <person name="Alexander N.J."/>
            <person name="Busman M."/>
            <person name="Gutierrez S."/>
        </authorList>
    </citation>
    <scope>NUCLEOTIDE SEQUENCE [LARGE SCALE GENOMIC DNA]</scope>
    <source>
        <strain evidence="5 6">NRRL 13405</strain>
    </source>
</reference>
<feature type="repeat" description="ANK" evidence="3">
    <location>
        <begin position="942"/>
        <end position="980"/>
    </location>
</feature>
<dbReference type="Proteomes" id="UP000265631">
    <property type="component" value="Unassembled WGS sequence"/>
</dbReference>
<dbReference type="InterPro" id="IPR002110">
    <property type="entry name" value="Ankyrin_rpt"/>
</dbReference>
<dbReference type="Pfam" id="PF24883">
    <property type="entry name" value="NPHP3_N"/>
    <property type="match status" value="1"/>
</dbReference>
<evidence type="ECO:0000256" key="3">
    <source>
        <dbReference type="PROSITE-ProRule" id="PRU00023"/>
    </source>
</evidence>
<dbReference type="PANTHER" id="PTHR24123">
    <property type="entry name" value="ANKYRIN REPEAT-CONTAINING"/>
    <property type="match status" value="1"/>
</dbReference>
<sequence>MVDQSYFADHNASNVFPQDNTTLERLHNWLKPTKYTGHGSQLEKHASSHLEGTNQWLIDSSVFQQWHKSKDNGILWIRGASGTGKSVLAAKLIADLVVEERPVLYFFFRRTIESNRRPEAALHDWIAQILPFSPRLQLSLKSLVFKDGDAASVESLSMAELWHILQFALRTIPKAYLVVDALDEMDQDVMEEFLHLLDQLGNTHPDRLKLVITSRPVATIDKRARNIKSLDIRLDNDQVSPDILKYLQHRIDQVLPLLERREAIVHEILKKAGGLFLYAKLTMDTICEQEAHSHEEVSRAMDKTSLSLLQEYMGRPGLPGELSIFVLQLVTHASRPLRLLEISDCIRVARPKYTQDIGTMKSLIRTSYGPLLEILPDETVRVAHHSLTEYLLRLNQSPADQHTAVFDSGTTHNALALLCLSYLKAGCLDTLVDDTKCVSRSCITAVKNPQLSPFMSYAAANWHVHVTKSSDQGTPQEEVNEGIFSLLTTPQHSEKLTLLNKLESSGDRGFWEALSNNDYTTLEAKALLISTHLDLTSFTKYLLSRIDTDAVAAAASYPGPPLHKAVLKENLDVVRLLINKGANVSDYDDDGRTPLHLALGPEDEKMRPCHPIIKLLLKVGADPWQMEANYVNGVIEMPPILMKGGKWRWILDDDPIDDADIDDVMVPRPPIEKALRHGDQQVAELFLPYIKSSRMAARAFRWVMLDSKNPKVMRSIMDLGLIDINACIDGETLLFTACQLAFPEAVDMLLEAGADPNIPRDEFFLLGGLIQEDGGENVLHGLAAPERYAVFAKLPDGPEENTRRAFASVVKAGADGRYNFYVIQEEEANHMTVNQGTKDGSTPLHMALTPFTARLLLEAGADPLARDKNGLSPFDVAYSDAVMKVLSNKTYIDTRRHDGRTPLLQILSQEDPVETVRDGQPRIKKALKLLDLGADPNVTDNNGNGILHHLAEGGQIKEPEASHLVERVIQAGVNINLRNNQGQTALHKLIRPYLRTIDLKILLEVPDVDVNVLDNNGKTILFGAMESGETLGGDEEFMDIMVKAGAQFNITDIRGRTLLHAFMEHIRGNERTLEILIERGVNPRQPDHEGNTIWHEAATYSYFFGLDTIKGLGVDPTKPNNRGRTPLHVVCGRDQPAPRERFPEEGQAPLFQYLLEQSSDIINNADDDGVVALHMSTFSEVITRRLLEAGADATLATNEGLNAFHLASRYRQSNVIGLLIDWFGAKRSAQQLVEAVNSQDKRGRSPLYYAAASGHYQSVDLLIKAGAVPVIEAHEGSALYGCVDFEKELKNWRKGDDRPKTGSVHIDGTDRLKEDDRGSLELFKFFEGLGYNPHVFDVNSYEPYGIDDILRLLISSAPSVSSHAIDRAIVQAASHLDNDYTVEALVRARESLGGQESFSYSEQVRASLQRRAKVPSDITTRRLAGHSFSQQIEFMLEERLYDAIPSFIAKYSPRPENVEIYRVLVKLAYSGYAPLLDDLLTPEVVLDLAKNIGSMENKLLKTEGEDLSPLLIYASQSRQPNLHVIELLAKKGAKVDNALLAVHKKSTALHFVVANAQGSWWRMEQALPFMLKQTKDLELRDHFGLTPLSLSLEGNERPSWSFRATEMLLQAGADPSSVDHQGKSCLARAVGNDSLFRLLSRYGATFDPSSLVAAIVAKDVDKVEMMLASGADANGQRVGWERQGPSKTDPHDRNGLYPLDLLITSTCFREHSSVCERMIELLFKHGADPNSRYPETTMAHQILGRDGLSHKYPPFRGKRNCYADVIVEHPQLDINLQDAAGTPLLHAAYQAGDTKSTKRLIERGADIHARDRLDRNILHQSPDYGFASFVPQMQLQLLETLLTSGPELIHQVDKDGRTPLHCAISRSASGEEIELLIYGGANVHAKDAKGDTALHLLFKQEWILTGDEGDMALDPRKKQIVNLLLPKGFNINVRNEAGDTPVFGYFRGGSLRARTSRGEELRNTPRASTMEIEGLEKEIALERETDLWALFAGFGVDWTVFNNKRQSLLHVVAARSAENEGLRTRRLRMFEFLMNKGLDVFAEDGNGQTALDIAAAGKAEEIMNLFKVD</sequence>
<evidence type="ECO:0000313" key="5">
    <source>
        <dbReference type="EMBL" id="RFN54296.1"/>
    </source>
</evidence>
<dbReference type="SUPFAM" id="SSF52540">
    <property type="entry name" value="P-loop containing nucleoside triphosphate hydrolases"/>
    <property type="match status" value="1"/>
</dbReference>
<keyword evidence="1" id="KW-0677">Repeat</keyword>
<protein>
    <submittedName>
        <fullName evidence="5">Ankyrin repeat-containing protein</fullName>
    </submittedName>
</protein>
<feature type="repeat" description="ANK" evidence="3">
    <location>
        <begin position="561"/>
        <end position="589"/>
    </location>
</feature>
<dbReference type="EMBL" id="PXXK01000028">
    <property type="protein sequence ID" value="RFN54296.1"/>
    <property type="molecule type" value="Genomic_DNA"/>
</dbReference>
<accession>A0A395N2E5</accession>
<dbReference type="Gene3D" id="3.40.50.300">
    <property type="entry name" value="P-loop containing nucleotide triphosphate hydrolases"/>
    <property type="match status" value="1"/>
</dbReference>
<dbReference type="Pfam" id="PF13606">
    <property type="entry name" value="Ank_3"/>
    <property type="match status" value="1"/>
</dbReference>
<feature type="repeat" description="ANK" evidence="3">
    <location>
        <begin position="590"/>
        <end position="622"/>
    </location>
</feature>
<dbReference type="PROSITE" id="PS50088">
    <property type="entry name" value="ANK_REPEAT"/>
    <property type="match status" value="7"/>
</dbReference>
<dbReference type="InterPro" id="IPR051165">
    <property type="entry name" value="Multifunctional_ANK_Repeat"/>
</dbReference>
<dbReference type="InterPro" id="IPR056884">
    <property type="entry name" value="NPHP3-like_N"/>
</dbReference>
<dbReference type="InterPro" id="IPR027417">
    <property type="entry name" value="P-loop_NTPase"/>
</dbReference>
<name>A0A395N2E5_9HYPO</name>
<dbReference type="PROSITE" id="PS50297">
    <property type="entry name" value="ANK_REP_REGION"/>
    <property type="match status" value="6"/>
</dbReference>
<feature type="repeat" description="ANK" evidence="3">
    <location>
        <begin position="1242"/>
        <end position="1267"/>
    </location>
</feature>
<proteinExistence type="predicted"/>
<feature type="repeat" description="ANK" evidence="3">
    <location>
        <begin position="1855"/>
        <end position="1888"/>
    </location>
</feature>
<dbReference type="PROSITE" id="PS50837">
    <property type="entry name" value="NACHT"/>
    <property type="match status" value="1"/>
</dbReference>
<dbReference type="InterPro" id="IPR036770">
    <property type="entry name" value="Ankyrin_rpt-contain_sf"/>
</dbReference>
<dbReference type="Gene3D" id="1.25.40.20">
    <property type="entry name" value="Ankyrin repeat-containing domain"/>
    <property type="match status" value="6"/>
</dbReference>
<dbReference type="SUPFAM" id="SSF48403">
    <property type="entry name" value="Ankyrin repeat"/>
    <property type="match status" value="5"/>
</dbReference>
<gene>
    <name evidence="5" type="ORF">FIE12Z_1422</name>
</gene>
<evidence type="ECO:0000313" key="6">
    <source>
        <dbReference type="Proteomes" id="UP000265631"/>
    </source>
</evidence>
<comment type="caution">
    <text evidence="5">The sequence shown here is derived from an EMBL/GenBank/DDBJ whole genome shotgun (WGS) entry which is preliminary data.</text>
</comment>
<evidence type="ECO:0000256" key="1">
    <source>
        <dbReference type="ARBA" id="ARBA00022737"/>
    </source>
</evidence>
<dbReference type="PRINTS" id="PR01415">
    <property type="entry name" value="ANKYRIN"/>
</dbReference>
<dbReference type="STRING" id="2594813.A0A395N2E5"/>
<dbReference type="SMART" id="SM00248">
    <property type="entry name" value="ANK"/>
    <property type="match status" value="21"/>
</dbReference>
<dbReference type="InterPro" id="IPR007111">
    <property type="entry name" value="NACHT_NTPase"/>
</dbReference>
<dbReference type="Pfam" id="PF00023">
    <property type="entry name" value="Ank"/>
    <property type="match status" value="3"/>
</dbReference>